<dbReference type="PROSITE" id="PS00356">
    <property type="entry name" value="HTH_LACI_1"/>
    <property type="match status" value="1"/>
</dbReference>
<evidence type="ECO:0000313" key="6">
    <source>
        <dbReference type="EMBL" id="TNC46927.1"/>
    </source>
</evidence>
<protein>
    <submittedName>
        <fullName evidence="6">LacI family DNA-binding transcriptional regulator</fullName>
    </submittedName>
</protein>
<dbReference type="EMBL" id="VDFU01000030">
    <property type="protein sequence ID" value="TNC46927.1"/>
    <property type="molecule type" value="Genomic_DNA"/>
</dbReference>
<dbReference type="Gene3D" id="1.10.260.40">
    <property type="entry name" value="lambda repressor-like DNA-binding domains"/>
    <property type="match status" value="1"/>
</dbReference>
<comment type="caution">
    <text evidence="6">The sequence shown here is derived from an EMBL/GenBank/DDBJ whole genome shotgun (WGS) entry which is preliminary data.</text>
</comment>
<evidence type="ECO:0000259" key="5">
    <source>
        <dbReference type="PROSITE" id="PS50932"/>
    </source>
</evidence>
<dbReference type="InterPro" id="IPR046335">
    <property type="entry name" value="LacI/GalR-like_sensor"/>
</dbReference>
<keyword evidence="3 6" id="KW-0238">DNA-binding</keyword>
<evidence type="ECO:0000256" key="1">
    <source>
        <dbReference type="ARBA" id="ARBA00022491"/>
    </source>
</evidence>
<dbReference type="GO" id="GO:0000976">
    <property type="term" value="F:transcription cis-regulatory region binding"/>
    <property type="evidence" value="ECO:0007669"/>
    <property type="project" value="TreeGrafter"/>
</dbReference>
<keyword evidence="4" id="KW-0804">Transcription</keyword>
<dbReference type="CDD" id="cd06288">
    <property type="entry name" value="PBP1_sucrose_transcription_regulator"/>
    <property type="match status" value="1"/>
</dbReference>
<dbReference type="InterPro" id="IPR028082">
    <property type="entry name" value="Peripla_BP_I"/>
</dbReference>
<dbReference type="InterPro" id="IPR000843">
    <property type="entry name" value="HTH_LacI"/>
</dbReference>
<dbReference type="CDD" id="cd01392">
    <property type="entry name" value="HTH_LacI"/>
    <property type="match status" value="1"/>
</dbReference>
<dbReference type="Proteomes" id="UP000305887">
    <property type="component" value="Unassembled WGS sequence"/>
</dbReference>
<gene>
    <name evidence="6" type="ORF">FHG66_17695</name>
</gene>
<keyword evidence="2" id="KW-0805">Transcription regulation</keyword>
<dbReference type="SUPFAM" id="SSF47413">
    <property type="entry name" value="lambda repressor-like DNA-binding domains"/>
    <property type="match status" value="1"/>
</dbReference>
<dbReference type="Pfam" id="PF13377">
    <property type="entry name" value="Peripla_BP_3"/>
    <property type="match status" value="1"/>
</dbReference>
<evidence type="ECO:0000256" key="4">
    <source>
        <dbReference type="ARBA" id="ARBA00023163"/>
    </source>
</evidence>
<dbReference type="PANTHER" id="PTHR30146">
    <property type="entry name" value="LACI-RELATED TRANSCRIPTIONAL REPRESSOR"/>
    <property type="match status" value="1"/>
</dbReference>
<reference evidence="6 7" key="1">
    <citation type="submission" date="2019-06" db="EMBL/GenBank/DDBJ databases">
        <title>YIM 131921 draft genome.</title>
        <authorList>
            <person name="Jiang L."/>
        </authorList>
    </citation>
    <scope>NUCLEOTIDE SEQUENCE [LARGE SCALE GENOMIC DNA]</scope>
    <source>
        <strain evidence="6 7">YIM 131921</strain>
    </source>
</reference>
<name>A0A5C4MM95_9RHOB</name>
<accession>A0A5C4MM95</accession>
<dbReference type="SMART" id="SM00354">
    <property type="entry name" value="HTH_LACI"/>
    <property type="match status" value="1"/>
</dbReference>
<dbReference type="Gene3D" id="3.40.50.2300">
    <property type="match status" value="2"/>
</dbReference>
<feature type="domain" description="HTH lacI-type" evidence="5">
    <location>
        <begin position="2"/>
        <end position="56"/>
    </location>
</feature>
<dbReference type="InterPro" id="IPR010982">
    <property type="entry name" value="Lambda_DNA-bd_dom_sf"/>
</dbReference>
<sequence length="356" mass="38714">MATIYDVARLADVSAKTVSRVLNGDGPVGARTREAVQDAMAKLGYVPSNAARTMRSNRSGLVGLITGAITGAQESARPFGLPDLLIVQGIQRVMASRDMTLMIADTGGRADRVPHLVRTFLEHRAEGLIYVAEYHQQIRLPQVPDATPLVLVNCFDDAQSPAVLPDDRQGQHALVRRLVAAGHRRIAYLTLRADMEATPLRTAGYQDALAEAGLPFDPAIVRIGYQSDEEGEMQLLWDAIDDLLRLPEPPTVLCCGNDAMAMRVYGILRSRGVRVPDDMSVAGYDNHRIIAETLYPPLTTVELPYAAMGMKAADRLMSLIAGQGREEPAPTLVTGPVLWRDSVVERRAATLQSISL</sequence>
<dbReference type="PRINTS" id="PR00036">
    <property type="entry name" value="HTHLACI"/>
</dbReference>
<keyword evidence="1" id="KW-0678">Repressor</keyword>
<dbReference type="PANTHER" id="PTHR30146:SF148">
    <property type="entry name" value="HTH-TYPE TRANSCRIPTIONAL REPRESSOR PURR-RELATED"/>
    <property type="match status" value="1"/>
</dbReference>
<dbReference type="PROSITE" id="PS50932">
    <property type="entry name" value="HTH_LACI_2"/>
    <property type="match status" value="1"/>
</dbReference>
<dbReference type="RefSeq" id="WP_139078378.1">
    <property type="nucleotide sequence ID" value="NZ_VDFU01000030.1"/>
</dbReference>
<dbReference type="Pfam" id="PF00356">
    <property type="entry name" value="LacI"/>
    <property type="match status" value="1"/>
</dbReference>
<evidence type="ECO:0000256" key="2">
    <source>
        <dbReference type="ARBA" id="ARBA00023015"/>
    </source>
</evidence>
<dbReference type="SUPFAM" id="SSF53822">
    <property type="entry name" value="Periplasmic binding protein-like I"/>
    <property type="match status" value="1"/>
</dbReference>
<dbReference type="OrthoDB" id="60111at2"/>
<proteinExistence type="predicted"/>
<dbReference type="AlphaFoldDB" id="A0A5C4MM95"/>
<keyword evidence="7" id="KW-1185">Reference proteome</keyword>
<organism evidence="6 7">
    <name type="scientific">Rubellimicrobium rubrum</name>
    <dbReference type="NCBI Taxonomy" id="2585369"/>
    <lineage>
        <taxon>Bacteria</taxon>
        <taxon>Pseudomonadati</taxon>
        <taxon>Pseudomonadota</taxon>
        <taxon>Alphaproteobacteria</taxon>
        <taxon>Rhodobacterales</taxon>
        <taxon>Roseobacteraceae</taxon>
        <taxon>Rubellimicrobium</taxon>
    </lineage>
</organism>
<evidence type="ECO:0000256" key="3">
    <source>
        <dbReference type="ARBA" id="ARBA00023125"/>
    </source>
</evidence>
<dbReference type="GO" id="GO:0003700">
    <property type="term" value="F:DNA-binding transcription factor activity"/>
    <property type="evidence" value="ECO:0007669"/>
    <property type="project" value="TreeGrafter"/>
</dbReference>
<evidence type="ECO:0000313" key="7">
    <source>
        <dbReference type="Proteomes" id="UP000305887"/>
    </source>
</evidence>